<dbReference type="GO" id="GO:0003677">
    <property type="term" value="F:DNA binding"/>
    <property type="evidence" value="ECO:0007669"/>
    <property type="project" value="UniProtKB-KW"/>
</dbReference>
<sequence length="244" mass="27924">MNPKESSRATKNDEDDKGMMAVFNLCYMKHVAVDSERHTHIFEDTNHKSLGQFGLSSLNAGTKGKALEIEEQEEANIVARGLPEANPQVQQQGLFYGNYAPPNLPPVPSLRKLIEICSKPFEKQLTNSDVKDNQSRLAMSKEHVKKHLIPLLNENEDLSRGIQVTTYDLAGKEYPMVFKIWVSKIHVLTSGWKTFCHAHGLVKKQDFVTVWMFRNIATGKLCFVIKSRRLQVFETIKRRRTRQN</sequence>
<dbReference type="EMBL" id="JBEDUW010000001">
    <property type="protein sequence ID" value="KAK9948955.1"/>
    <property type="molecule type" value="Genomic_DNA"/>
</dbReference>
<keyword evidence="3" id="KW-0238">DNA-binding</keyword>
<dbReference type="PANTHER" id="PTHR31541:SF28">
    <property type="entry name" value="TF-B3 DOMAIN-CONTAINING PROTEIN"/>
    <property type="match status" value="1"/>
</dbReference>
<evidence type="ECO:0000259" key="6">
    <source>
        <dbReference type="SMART" id="SM01019"/>
    </source>
</evidence>
<evidence type="ECO:0000256" key="1">
    <source>
        <dbReference type="ARBA" id="ARBA00004123"/>
    </source>
</evidence>
<proteinExistence type="predicted"/>
<comment type="caution">
    <text evidence="7">The sequence shown here is derived from an EMBL/GenBank/DDBJ whole genome shotgun (WGS) entry which is preliminary data.</text>
</comment>
<reference evidence="7 8" key="1">
    <citation type="journal article" date="2023" name="G3 (Bethesda)">
        <title>A chromosome-length genome assembly and annotation of blackberry (Rubus argutus, cv. 'Hillquist').</title>
        <authorList>
            <person name="Bruna T."/>
            <person name="Aryal R."/>
            <person name="Dudchenko O."/>
            <person name="Sargent D.J."/>
            <person name="Mead D."/>
            <person name="Buti M."/>
            <person name="Cavallini A."/>
            <person name="Hytonen T."/>
            <person name="Andres J."/>
            <person name="Pham M."/>
            <person name="Weisz D."/>
            <person name="Mascagni F."/>
            <person name="Usai G."/>
            <person name="Natali L."/>
            <person name="Bassil N."/>
            <person name="Fernandez G.E."/>
            <person name="Lomsadze A."/>
            <person name="Armour M."/>
            <person name="Olukolu B."/>
            <person name="Poorten T."/>
            <person name="Britton C."/>
            <person name="Davik J."/>
            <person name="Ashrafi H."/>
            <person name="Aiden E.L."/>
            <person name="Borodovsky M."/>
            <person name="Worthington M."/>
        </authorList>
    </citation>
    <scope>NUCLEOTIDE SEQUENCE [LARGE SCALE GENOMIC DNA]</scope>
    <source>
        <strain evidence="7">PI 553951</strain>
    </source>
</reference>
<dbReference type="CDD" id="cd10017">
    <property type="entry name" value="B3_DNA"/>
    <property type="match status" value="1"/>
</dbReference>
<evidence type="ECO:0000256" key="5">
    <source>
        <dbReference type="ARBA" id="ARBA00023242"/>
    </source>
</evidence>
<keyword evidence="5" id="KW-0539">Nucleus</keyword>
<accession>A0AAW1YKI3</accession>
<dbReference type="InterPro" id="IPR015300">
    <property type="entry name" value="DNA-bd_pseudobarrel_sf"/>
</dbReference>
<dbReference type="InterPro" id="IPR005508">
    <property type="entry name" value="At2g31720-like"/>
</dbReference>
<protein>
    <recommendedName>
        <fullName evidence="6">TF-B3 domain-containing protein</fullName>
    </recommendedName>
</protein>
<feature type="domain" description="TF-B3" evidence="6">
    <location>
        <begin position="121"/>
        <end position="229"/>
    </location>
</feature>
<name>A0AAW1YKI3_RUBAR</name>
<dbReference type="Gene3D" id="2.40.330.10">
    <property type="entry name" value="DNA-binding pseudobarrel domain"/>
    <property type="match status" value="1"/>
</dbReference>
<comment type="subcellular location">
    <subcellularLocation>
        <location evidence="1">Nucleus</location>
    </subcellularLocation>
</comment>
<dbReference type="SMART" id="SM01019">
    <property type="entry name" value="B3"/>
    <property type="match status" value="1"/>
</dbReference>
<organism evidence="7 8">
    <name type="scientific">Rubus argutus</name>
    <name type="common">Southern blackberry</name>
    <dbReference type="NCBI Taxonomy" id="59490"/>
    <lineage>
        <taxon>Eukaryota</taxon>
        <taxon>Viridiplantae</taxon>
        <taxon>Streptophyta</taxon>
        <taxon>Embryophyta</taxon>
        <taxon>Tracheophyta</taxon>
        <taxon>Spermatophyta</taxon>
        <taxon>Magnoliopsida</taxon>
        <taxon>eudicotyledons</taxon>
        <taxon>Gunneridae</taxon>
        <taxon>Pentapetalae</taxon>
        <taxon>rosids</taxon>
        <taxon>fabids</taxon>
        <taxon>Rosales</taxon>
        <taxon>Rosaceae</taxon>
        <taxon>Rosoideae</taxon>
        <taxon>Rosoideae incertae sedis</taxon>
        <taxon>Rubus</taxon>
    </lineage>
</organism>
<keyword evidence="4" id="KW-0804">Transcription</keyword>
<keyword evidence="2" id="KW-0805">Transcription regulation</keyword>
<evidence type="ECO:0000256" key="4">
    <source>
        <dbReference type="ARBA" id="ARBA00023163"/>
    </source>
</evidence>
<gene>
    <name evidence="7" type="ORF">M0R45_004507</name>
</gene>
<dbReference type="AlphaFoldDB" id="A0AAW1YKI3"/>
<dbReference type="PANTHER" id="PTHR31541">
    <property type="entry name" value="B3 DOMAIN PLANT PROTEIN-RELATED"/>
    <property type="match status" value="1"/>
</dbReference>
<keyword evidence="8" id="KW-1185">Reference proteome</keyword>
<evidence type="ECO:0000256" key="3">
    <source>
        <dbReference type="ARBA" id="ARBA00023125"/>
    </source>
</evidence>
<evidence type="ECO:0000256" key="2">
    <source>
        <dbReference type="ARBA" id="ARBA00023015"/>
    </source>
</evidence>
<dbReference type="Pfam" id="PF02362">
    <property type="entry name" value="B3"/>
    <property type="match status" value="1"/>
</dbReference>
<dbReference type="InterPro" id="IPR003340">
    <property type="entry name" value="B3_DNA-bd"/>
</dbReference>
<dbReference type="Proteomes" id="UP001457282">
    <property type="component" value="Unassembled WGS sequence"/>
</dbReference>
<dbReference type="SUPFAM" id="SSF101936">
    <property type="entry name" value="DNA-binding pseudobarrel domain"/>
    <property type="match status" value="1"/>
</dbReference>
<dbReference type="GO" id="GO:0005634">
    <property type="term" value="C:nucleus"/>
    <property type="evidence" value="ECO:0007669"/>
    <property type="project" value="UniProtKB-SubCell"/>
</dbReference>
<evidence type="ECO:0000313" key="8">
    <source>
        <dbReference type="Proteomes" id="UP001457282"/>
    </source>
</evidence>
<evidence type="ECO:0000313" key="7">
    <source>
        <dbReference type="EMBL" id="KAK9948955.1"/>
    </source>
</evidence>